<gene>
    <name evidence="2" type="ORF">GM31_23225</name>
</gene>
<dbReference type="GO" id="GO:0030488">
    <property type="term" value="P:tRNA methylation"/>
    <property type="evidence" value="ECO:0007669"/>
    <property type="project" value="TreeGrafter"/>
</dbReference>
<feature type="domain" description="G" evidence="1">
    <location>
        <begin position="39"/>
        <end position="135"/>
    </location>
</feature>
<dbReference type="GO" id="GO:0005525">
    <property type="term" value="F:GTP binding"/>
    <property type="evidence" value="ECO:0007669"/>
    <property type="project" value="InterPro"/>
</dbReference>
<evidence type="ECO:0000313" key="3">
    <source>
        <dbReference type="Proteomes" id="UP000037393"/>
    </source>
</evidence>
<evidence type="ECO:0000259" key="1">
    <source>
        <dbReference type="Pfam" id="PF01926"/>
    </source>
</evidence>
<dbReference type="GO" id="GO:0005829">
    <property type="term" value="C:cytosol"/>
    <property type="evidence" value="ECO:0007669"/>
    <property type="project" value="TreeGrafter"/>
</dbReference>
<dbReference type="PANTHER" id="PTHR42714">
    <property type="entry name" value="TRNA MODIFICATION GTPASE GTPBP3"/>
    <property type="match status" value="1"/>
</dbReference>
<dbReference type="AlphaFoldDB" id="A0A0L0H4L4"/>
<organism evidence="2 3">
    <name type="scientific">Trabulsiella odontotermitis</name>
    <dbReference type="NCBI Taxonomy" id="379893"/>
    <lineage>
        <taxon>Bacteria</taxon>
        <taxon>Pseudomonadati</taxon>
        <taxon>Pseudomonadota</taxon>
        <taxon>Gammaproteobacteria</taxon>
        <taxon>Enterobacterales</taxon>
        <taxon>Enterobacteriaceae</taxon>
        <taxon>Trabulsiella</taxon>
    </lineage>
</organism>
<evidence type="ECO:0000313" key="2">
    <source>
        <dbReference type="EMBL" id="KNC95658.1"/>
    </source>
</evidence>
<keyword evidence="3" id="KW-1185">Reference proteome</keyword>
<dbReference type="PANTHER" id="PTHR42714:SF2">
    <property type="entry name" value="TRNA MODIFICATION GTPASE GTPBP3, MITOCHONDRIAL"/>
    <property type="match status" value="1"/>
</dbReference>
<comment type="caution">
    <text evidence="2">The sequence shown here is derived from an EMBL/GenBank/DDBJ whole genome shotgun (WGS) entry which is preliminary data.</text>
</comment>
<dbReference type="Pfam" id="PF01926">
    <property type="entry name" value="MMR_HSR1"/>
    <property type="match status" value="1"/>
</dbReference>
<dbReference type="GO" id="GO:0002098">
    <property type="term" value="P:tRNA wobble uridine modification"/>
    <property type="evidence" value="ECO:0007669"/>
    <property type="project" value="TreeGrafter"/>
</dbReference>
<name>A0A0L0H4L4_9ENTR</name>
<dbReference type="SUPFAM" id="SSF52540">
    <property type="entry name" value="P-loop containing nucleoside triphosphate hydrolases"/>
    <property type="match status" value="1"/>
</dbReference>
<dbReference type="Proteomes" id="UP000037393">
    <property type="component" value="Unassembled WGS sequence"/>
</dbReference>
<accession>A0A0L0H4L4</accession>
<protein>
    <submittedName>
        <fullName evidence="2">HSR1-like GTP-binding protein</fullName>
    </submittedName>
</protein>
<dbReference type="InterPro" id="IPR006073">
    <property type="entry name" value="GTP-bd"/>
</dbReference>
<dbReference type="EMBL" id="JNGI01000009">
    <property type="protein sequence ID" value="KNC95658.1"/>
    <property type="molecule type" value="Genomic_DNA"/>
</dbReference>
<reference evidence="2 3" key="1">
    <citation type="journal article" date="2015" name="Appl. Environ. Microbiol.">
        <title>The Enterobacterium Trabulsiella odontotermitis Presents Novel Adaptations Related to Its Association with Fungus-Growing Termites.</title>
        <authorList>
            <person name="Sapountzis P."/>
            <person name="Gruntjes T."/>
            <person name="Otani S."/>
            <person name="Estevez J."/>
            <person name="da Costa R.R."/>
            <person name="Plunkett G.3rd."/>
            <person name="Perna N.T."/>
            <person name="Poulsen M."/>
        </authorList>
    </citation>
    <scope>NUCLEOTIDE SEQUENCE [LARGE SCALE GENOMIC DNA]</scope>
    <source>
        <strain evidence="2 3">12</strain>
    </source>
</reference>
<dbReference type="CDD" id="cd11383">
    <property type="entry name" value="YfjP"/>
    <property type="match status" value="1"/>
</dbReference>
<dbReference type="RefSeq" id="WP_049855667.1">
    <property type="nucleotide sequence ID" value="NZ_JNGI01000009.1"/>
</dbReference>
<proteinExistence type="predicted"/>
<sequence>MKHPSGYALIRRHLRRYPHALRQHLIQELNRLVTYEPVIGIMGKTGVGKSSLCNALFRSEVCAVNAVEACTRQPQRVRLRFGNHFLTLVDLPGVGESFTRDGEYRELYRDHMPQLDMVLWVLKADDRAYAVEEQFYRDVFVQYSGPQPPVLWVLNQVDKTEPAEQWNWLSAQPSALQAERIVQKQQAVARQLEIAEQDILPVSVRGRYRLSRLVEAMITRLPKQVRSPLVPHLHNGYHTTSVISTASSSFGDAVVEAIDKIIDLAPLPQVARIALQSVTRTVARAARSMWGFFFG</sequence>
<dbReference type="Gene3D" id="3.40.50.300">
    <property type="entry name" value="P-loop containing nucleotide triphosphate hydrolases"/>
    <property type="match status" value="1"/>
</dbReference>
<dbReference type="InterPro" id="IPR027417">
    <property type="entry name" value="P-loop_NTPase"/>
</dbReference>
<dbReference type="PATRIC" id="fig|379893.4.peg.4709"/>